<dbReference type="RefSeq" id="WP_115452473.1">
    <property type="nucleotide sequence ID" value="NZ_QNQT01000005.1"/>
</dbReference>
<dbReference type="InterPro" id="IPR001240">
    <property type="entry name" value="PRAI_dom"/>
</dbReference>
<evidence type="ECO:0000259" key="11">
    <source>
        <dbReference type="Pfam" id="PF00697"/>
    </source>
</evidence>
<dbReference type="PANTHER" id="PTHR42894:SF1">
    <property type="entry name" value="N-(5'-PHOSPHORIBOSYL)ANTHRANILATE ISOMERASE"/>
    <property type="match status" value="1"/>
</dbReference>
<keyword evidence="9 10" id="KW-0413">Isomerase</keyword>
<sequence length="205" mass="22340">MKVKICGITDVETALNAADYGADALGFVFADSRRKVSPQLAREIIAQLPLEINKVGVFVNESKQKIEDIAEYCGLTHIQLHGEETPDFCNGFSLPVIKAFNIGCHADLELVTHYECEGYLLDSPKGVYRGGTGIPFDWSILQNGMLDRKKLILAGGLNSDNVASAIRTANPNMVDVSSGVETEGKKDLSKMKEFILAAKRYGGKE</sequence>
<comment type="pathway">
    <text evidence="2 10">Amino-acid biosynthesis; L-tryptophan biosynthesis; L-tryptophan from chorismate: step 3/5.</text>
</comment>
<accession>A0A3D8GQM0</accession>
<dbReference type="InterPro" id="IPR013785">
    <property type="entry name" value="Aldolase_TIM"/>
</dbReference>
<evidence type="ECO:0000256" key="6">
    <source>
        <dbReference type="ARBA" id="ARBA00022605"/>
    </source>
</evidence>
<keyword evidence="7 10" id="KW-0822">Tryptophan biosynthesis</keyword>
<dbReference type="PANTHER" id="PTHR42894">
    <property type="entry name" value="N-(5'-PHOSPHORIBOSYL)ANTHRANILATE ISOMERASE"/>
    <property type="match status" value="1"/>
</dbReference>
<dbReference type="GO" id="GO:0000162">
    <property type="term" value="P:L-tryptophan biosynthetic process"/>
    <property type="evidence" value="ECO:0007669"/>
    <property type="project" value="UniProtKB-UniRule"/>
</dbReference>
<evidence type="ECO:0000256" key="9">
    <source>
        <dbReference type="ARBA" id="ARBA00023235"/>
    </source>
</evidence>
<protein>
    <recommendedName>
        <fullName evidence="5 10">N-(5'-phosphoribosyl)anthranilate isomerase</fullName>
        <shortName evidence="10">PRAI</shortName>
        <ecNumber evidence="4 10">5.3.1.24</ecNumber>
    </recommendedName>
</protein>
<evidence type="ECO:0000313" key="13">
    <source>
        <dbReference type="Proteomes" id="UP000257144"/>
    </source>
</evidence>
<dbReference type="InterPro" id="IPR044643">
    <property type="entry name" value="TrpF_fam"/>
</dbReference>
<keyword evidence="13" id="KW-1185">Reference proteome</keyword>
<dbReference type="EC" id="5.3.1.24" evidence="4 10"/>
<organism evidence="12 13">
    <name type="scientific">Neobacillus piezotolerans</name>
    <dbReference type="NCBI Taxonomy" id="2259171"/>
    <lineage>
        <taxon>Bacteria</taxon>
        <taxon>Bacillati</taxon>
        <taxon>Bacillota</taxon>
        <taxon>Bacilli</taxon>
        <taxon>Bacillales</taxon>
        <taxon>Bacillaceae</taxon>
        <taxon>Neobacillus</taxon>
    </lineage>
</organism>
<dbReference type="Pfam" id="PF00697">
    <property type="entry name" value="PRAI"/>
    <property type="match status" value="1"/>
</dbReference>
<dbReference type="SUPFAM" id="SSF51366">
    <property type="entry name" value="Ribulose-phoshate binding barrel"/>
    <property type="match status" value="1"/>
</dbReference>
<dbReference type="UniPathway" id="UPA00035">
    <property type="reaction ID" value="UER00042"/>
</dbReference>
<gene>
    <name evidence="10" type="primary">trpF</name>
    <name evidence="12" type="ORF">DRW41_13190</name>
</gene>
<evidence type="ECO:0000313" key="12">
    <source>
        <dbReference type="EMBL" id="RDU36479.1"/>
    </source>
</evidence>
<keyword evidence="6 10" id="KW-0028">Amino-acid biosynthesis</keyword>
<evidence type="ECO:0000256" key="5">
    <source>
        <dbReference type="ARBA" id="ARBA00022272"/>
    </source>
</evidence>
<dbReference type="CDD" id="cd00405">
    <property type="entry name" value="PRAI"/>
    <property type="match status" value="1"/>
</dbReference>
<dbReference type="NCBIfam" id="NF002298">
    <property type="entry name" value="PRK01222.1-4"/>
    <property type="match status" value="1"/>
</dbReference>
<evidence type="ECO:0000256" key="7">
    <source>
        <dbReference type="ARBA" id="ARBA00022822"/>
    </source>
</evidence>
<feature type="domain" description="N-(5'phosphoribosyl) anthranilate isomerase (PRAI)" evidence="11">
    <location>
        <begin position="3"/>
        <end position="195"/>
    </location>
</feature>
<comment type="caution">
    <text evidence="12">The sequence shown here is derived from an EMBL/GenBank/DDBJ whole genome shotgun (WGS) entry which is preliminary data.</text>
</comment>
<dbReference type="AlphaFoldDB" id="A0A3D8GQM0"/>
<evidence type="ECO:0000256" key="10">
    <source>
        <dbReference type="HAMAP-Rule" id="MF_00135"/>
    </source>
</evidence>
<dbReference type="Gene3D" id="3.20.20.70">
    <property type="entry name" value="Aldolase class I"/>
    <property type="match status" value="1"/>
</dbReference>
<dbReference type="OrthoDB" id="9786954at2"/>
<evidence type="ECO:0000256" key="2">
    <source>
        <dbReference type="ARBA" id="ARBA00004664"/>
    </source>
</evidence>
<dbReference type="GO" id="GO:0004640">
    <property type="term" value="F:phosphoribosylanthranilate isomerase activity"/>
    <property type="evidence" value="ECO:0007669"/>
    <property type="project" value="UniProtKB-UniRule"/>
</dbReference>
<proteinExistence type="inferred from homology"/>
<evidence type="ECO:0000256" key="1">
    <source>
        <dbReference type="ARBA" id="ARBA00001164"/>
    </source>
</evidence>
<dbReference type="Proteomes" id="UP000257144">
    <property type="component" value="Unassembled WGS sequence"/>
</dbReference>
<comment type="similarity">
    <text evidence="3 10">Belongs to the TrpF family.</text>
</comment>
<dbReference type="HAMAP" id="MF_00135">
    <property type="entry name" value="PRAI"/>
    <property type="match status" value="1"/>
</dbReference>
<evidence type="ECO:0000256" key="3">
    <source>
        <dbReference type="ARBA" id="ARBA00007571"/>
    </source>
</evidence>
<dbReference type="InterPro" id="IPR011060">
    <property type="entry name" value="RibuloseP-bd_barrel"/>
</dbReference>
<name>A0A3D8GQM0_9BACI</name>
<evidence type="ECO:0000256" key="4">
    <source>
        <dbReference type="ARBA" id="ARBA00012572"/>
    </source>
</evidence>
<dbReference type="FunFam" id="3.20.20.70:FF:000075">
    <property type="entry name" value="Tryptophan biosynthesis protein TRP1"/>
    <property type="match status" value="1"/>
</dbReference>
<comment type="catalytic activity">
    <reaction evidence="1 10">
        <text>N-(5-phospho-beta-D-ribosyl)anthranilate = 1-(2-carboxyphenylamino)-1-deoxy-D-ribulose 5-phosphate</text>
        <dbReference type="Rhea" id="RHEA:21540"/>
        <dbReference type="ChEBI" id="CHEBI:18277"/>
        <dbReference type="ChEBI" id="CHEBI:58613"/>
        <dbReference type="EC" id="5.3.1.24"/>
    </reaction>
</comment>
<evidence type="ECO:0000256" key="8">
    <source>
        <dbReference type="ARBA" id="ARBA00023141"/>
    </source>
</evidence>
<reference evidence="12 13" key="1">
    <citation type="submission" date="2018-07" db="EMBL/GenBank/DDBJ databases">
        <title>Bacillus sp. YLB-04 draft genome sequence.</title>
        <authorList>
            <person name="Yu L."/>
            <person name="Tang X."/>
        </authorList>
    </citation>
    <scope>NUCLEOTIDE SEQUENCE [LARGE SCALE GENOMIC DNA]</scope>
    <source>
        <strain evidence="12 13">YLB-04</strain>
    </source>
</reference>
<keyword evidence="8 10" id="KW-0057">Aromatic amino acid biosynthesis</keyword>
<dbReference type="EMBL" id="QNQT01000005">
    <property type="protein sequence ID" value="RDU36479.1"/>
    <property type="molecule type" value="Genomic_DNA"/>
</dbReference>